<dbReference type="SUPFAM" id="SSF57850">
    <property type="entry name" value="RING/U-box"/>
    <property type="match status" value="1"/>
</dbReference>
<dbReference type="GO" id="GO:0008270">
    <property type="term" value="F:zinc ion binding"/>
    <property type="evidence" value="ECO:0007669"/>
    <property type="project" value="UniProtKB-KW"/>
</dbReference>
<gene>
    <name evidence="6" type="ORF">THASP1DRAFT_27428</name>
</gene>
<evidence type="ECO:0000256" key="2">
    <source>
        <dbReference type="ARBA" id="ARBA00022771"/>
    </source>
</evidence>
<name>A0A4P9XWL6_9FUNG</name>
<dbReference type="AlphaFoldDB" id="A0A4P9XWL6"/>
<reference evidence="7" key="1">
    <citation type="journal article" date="2018" name="Nat. Microbiol.">
        <title>Leveraging single-cell genomics to expand the fungal tree of life.</title>
        <authorList>
            <person name="Ahrendt S.R."/>
            <person name="Quandt C.A."/>
            <person name="Ciobanu D."/>
            <person name="Clum A."/>
            <person name="Salamov A."/>
            <person name="Andreopoulos B."/>
            <person name="Cheng J.F."/>
            <person name="Woyke T."/>
            <person name="Pelin A."/>
            <person name="Henrissat B."/>
            <person name="Reynolds N.K."/>
            <person name="Benny G.L."/>
            <person name="Smith M.E."/>
            <person name="James T.Y."/>
            <person name="Grigoriev I.V."/>
        </authorList>
    </citation>
    <scope>NUCLEOTIDE SEQUENCE [LARGE SCALE GENOMIC DNA]</scope>
    <source>
        <strain evidence="7">RSA 1356</strain>
    </source>
</reference>
<evidence type="ECO:0000313" key="6">
    <source>
        <dbReference type="EMBL" id="RKP10773.1"/>
    </source>
</evidence>
<evidence type="ECO:0000256" key="4">
    <source>
        <dbReference type="PROSITE-ProRule" id="PRU00175"/>
    </source>
</evidence>
<organism evidence="6 7">
    <name type="scientific">Thamnocephalis sphaerospora</name>
    <dbReference type="NCBI Taxonomy" id="78915"/>
    <lineage>
        <taxon>Eukaryota</taxon>
        <taxon>Fungi</taxon>
        <taxon>Fungi incertae sedis</taxon>
        <taxon>Zoopagomycota</taxon>
        <taxon>Zoopagomycotina</taxon>
        <taxon>Zoopagomycetes</taxon>
        <taxon>Zoopagales</taxon>
        <taxon>Sigmoideomycetaceae</taxon>
        <taxon>Thamnocephalis</taxon>
    </lineage>
</organism>
<dbReference type="Gene3D" id="3.30.40.10">
    <property type="entry name" value="Zinc/RING finger domain, C3HC4 (zinc finger)"/>
    <property type="match status" value="1"/>
</dbReference>
<dbReference type="InterPro" id="IPR013083">
    <property type="entry name" value="Znf_RING/FYVE/PHD"/>
</dbReference>
<accession>A0A4P9XWL6</accession>
<keyword evidence="7" id="KW-1185">Reference proteome</keyword>
<keyword evidence="1" id="KW-0479">Metal-binding</keyword>
<sequence>MASKSAKSHNCGICWDEFSPRNVVNWAQFVTSKQNDPLAQRLLRLDCKHTLCTDCVQGYIQVEINAYDSKFPVVCPYEACSVQIADQLAKKLLTPTEFARWTAKKKESDPRTFVSS</sequence>
<dbReference type="InterPro" id="IPR001841">
    <property type="entry name" value="Znf_RING"/>
</dbReference>
<dbReference type="PROSITE" id="PS00518">
    <property type="entry name" value="ZF_RING_1"/>
    <property type="match status" value="1"/>
</dbReference>
<keyword evidence="2 4" id="KW-0863">Zinc-finger</keyword>
<evidence type="ECO:0000256" key="1">
    <source>
        <dbReference type="ARBA" id="ARBA00022723"/>
    </source>
</evidence>
<evidence type="ECO:0000313" key="7">
    <source>
        <dbReference type="Proteomes" id="UP000271241"/>
    </source>
</evidence>
<proteinExistence type="predicted"/>
<dbReference type="EMBL" id="KZ992437">
    <property type="protein sequence ID" value="RKP10773.1"/>
    <property type="molecule type" value="Genomic_DNA"/>
</dbReference>
<dbReference type="InterPro" id="IPR027370">
    <property type="entry name" value="Znf-RING_euk"/>
</dbReference>
<dbReference type="Proteomes" id="UP000271241">
    <property type="component" value="Unassembled WGS sequence"/>
</dbReference>
<dbReference type="PROSITE" id="PS50089">
    <property type="entry name" value="ZF_RING_2"/>
    <property type="match status" value="1"/>
</dbReference>
<protein>
    <recommendedName>
        <fullName evidence="5">RING-type domain-containing protein</fullName>
    </recommendedName>
</protein>
<dbReference type="Pfam" id="PF13445">
    <property type="entry name" value="zf-RING_UBOX"/>
    <property type="match status" value="1"/>
</dbReference>
<keyword evidence="3" id="KW-0862">Zinc</keyword>
<feature type="domain" description="RING-type" evidence="5">
    <location>
        <begin position="11"/>
        <end position="76"/>
    </location>
</feature>
<evidence type="ECO:0000256" key="3">
    <source>
        <dbReference type="ARBA" id="ARBA00022833"/>
    </source>
</evidence>
<dbReference type="InterPro" id="IPR017907">
    <property type="entry name" value="Znf_RING_CS"/>
</dbReference>
<evidence type="ECO:0000259" key="5">
    <source>
        <dbReference type="PROSITE" id="PS50089"/>
    </source>
</evidence>